<dbReference type="PROSITE" id="PS00198">
    <property type="entry name" value="4FE4S_FER_1"/>
    <property type="match status" value="2"/>
</dbReference>
<keyword evidence="2" id="KW-0408">Iron</keyword>
<proteinExistence type="predicted"/>
<sequence length="396" mass="44891">MIEPPSENRDQFVLEQDHFQKLLDALIQKGYRIVGPTVGEGAIVYNELNSIADLPVGWTDEQDGGTYRLKKRDDQALFGYVAGPHSWKKFLLPSVLRLWQAKRVGNSFQIIAENENTRKFAFIGVRSCDMHAIAIQDKVFMNGQYVDPHYQSRRTDAFILAVNCGKAGGTCFCVSMNTGPKATFGFDLAMTEILEGDRHYFVIETGTELGAEILHAVPYRKANEEEISSADSVIKKTAGQMGRSMDTRDIKDLLYRNYEHPRWDTVAERCLTCANCTLVCPTCFCTTVEDVTDLTGEHAERWRKLDSCFTMDFSYIHGGSVRSSTKARYRQWMTHKIATWIDQFGTSGCVGCGRCITWCPVAIDITEEARAIRENEPILKRETTEGTEKKPYHRKE</sequence>
<organism evidence="6 7">
    <name type="scientific">Candidatus Brocadia sinica JPN1</name>
    <dbReference type="NCBI Taxonomy" id="1197129"/>
    <lineage>
        <taxon>Bacteria</taxon>
        <taxon>Pseudomonadati</taxon>
        <taxon>Planctomycetota</taxon>
        <taxon>Candidatus Brocadiia</taxon>
        <taxon>Candidatus Brocadiales</taxon>
        <taxon>Candidatus Brocadiaceae</taxon>
        <taxon>Candidatus Brocadia</taxon>
    </lineage>
</organism>
<evidence type="ECO:0000313" key="7">
    <source>
        <dbReference type="Proteomes" id="UP000032309"/>
    </source>
</evidence>
<feature type="region of interest" description="Disordered" evidence="4">
    <location>
        <begin position="377"/>
        <end position="396"/>
    </location>
</feature>
<feature type="domain" description="4Fe-4S ferredoxin-type" evidence="5">
    <location>
        <begin position="340"/>
        <end position="368"/>
    </location>
</feature>
<dbReference type="PANTHER" id="PTHR40447:SF1">
    <property type="entry name" value="ANAEROBIC SULFITE REDUCTASE SUBUNIT A"/>
    <property type="match status" value="1"/>
</dbReference>
<evidence type="ECO:0000256" key="4">
    <source>
        <dbReference type="SAM" id="MobiDB-lite"/>
    </source>
</evidence>
<accession>A0ABQ0K2B1</accession>
<gene>
    <name evidence="6" type="ORF">BROSI_A3780</name>
</gene>
<dbReference type="SUPFAM" id="SSF46548">
    <property type="entry name" value="alpha-helical ferredoxin"/>
    <property type="match status" value="1"/>
</dbReference>
<dbReference type="Proteomes" id="UP000032309">
    <property type="component" value="Unassembled WGS sequence"/>
</dbReference>
<dbReference type="InterPro" id="IPR017900">
    <property type="entry name" value="4Fe4S_Fe_S_CS"/>
</dbReference>
<dbReference type="PANTHER" id="PTHR40447">
    <property type="entry name" value="ANAEROBIC SULFITE REDUCTASE SUBUNIT A"/>
    <property type="match status" value="1"/>
</dbReference>
<feature type="compositionally biased region" description="Basic and acidic residues" evidence="4">
    <location>
        <begin position="377"/>
        <end position="390"/>
    </location>
</feature>
<evidence type="ECO:0000256" key="1">
    <source>
        <dbReference type="ARBA" id="ARBA00022723"/>
    </source>
</evidence>
<evidence type="ECO:0000256" key="2">
    <source>
        <dbReference type="ARBA" id="ARBA00023004"/>
    </source>
</evidence>
<keyword evidence="7" id="KW-1185">Reference proteome</keyword>
<dbReference type="Pfam" id="PF17179">
    <property type="entry name" value="Fer4_22"/>
    <property type="match status" value="1"/>
</dbReference>
<keyword evidence="3" id="KW-0411">Iron-sulfur</keyword>
<name>A0ABQ0K2B1_9BACT</name>
<evidence type="ECO:0000313" key="6">
    <source>
        <dbReference type="EMBL" id="GAN35231.1"/>
    </source>
</evidence>
<reference evidence="7" key="1">
    <citation type="journal article" date="2015" name="Genome Announc.">
        <title>Draft Genome Sequence of an Anaerobic Ammonium-Oxidizing Bacterium, "Candidatus Brocadia sinica".</title>
        <authorList>
            <person name="Oshiki M."/>
            <person name="Shinyako-Hata K."/>
            <person name="Satoh H."/>
            <person name="Okabe S."/>
        </authorList>
    </citation>
    <scope>NUCLEOTIDE SEQUENCE [LARGE SCALE GENOMIC DNA]</scope>
    <source>
        <strain evidence="7">JPN1</strain>
    </source>
</reference>
<keyword evidence="1" id="KW-0479">Metal-binding</keyword>
<evidence type="ECO:0000256" key="3">
    <source>
        <dbReference type="ARBA" id="ARBA00023014"/>
    </source>
</evidence>
<protein>
    <submittedName>
        <fullName evidence="6">4Fe-4S ferredoxin iron-sulfur binding</fullName>
    </submittedName>
</protein>
<comment type="caution">
    <text evidence="6">The sequence shown here is derived from an EMBL/GenBank/DDBJ whole genome shotgun (WGS) entry which is preliminary data.</text>
</comment>
<dbReference type="EMBL" id="BAFN01000001">
    <property type="protein sequence ID" value="GAN35231.1"/>
    <property type="molecule type" value="Genomic_DNA"/>
</dbReference>
<evidence type="ECO:0000259" key="5">
    <source>
        <dbReference type="PROSITE" id="PS51379"/>
    </source>
</evidence>
<feature type="domain" description="4Fe-4S ferredoxin-type" evidence="5">
    <location>
        <begin position="259"/>
        <end position="291"/>
    </location>
</feature>
<dbReference type="RefSeq" id="WP_052565314.1">
    <property type="nucleotide sequence ID" value="NZ_BAFN01000001.1"/>
</dbReference>
<dbReference type="PROSITE" id="PS51379">
    <property type="entry name" value="4FE4S_FER_2"/>
    <property type="match status" value="2"/>
</dbReference>
<dbReference type="InterPro" id="IPR017896">
    <property type="entry name" value="4Fe4S_Fe-S-bd"/>
</dbReference>